<dbReference type="Pfam" id="PF10099">
    <property type="entry name" value="RskA_C"/>
    <property type="match status" value="1"/>
</dbReference>
<evidence type="ECO:0000313" key="3">
    <source>
        <dbReference type="Proteomes" id="UP000737171"/>
    </source>
</evidence>
<dbReference type="InterPro" id="IPR018764">
    <property type="entry name" value="RskA_C"/>
</dbReference>
<feature type="domain" description="Anti-sigma K factor RskA C-terminal" evidence="1">
    <location>
        <begin position="107"/>
        <end position="230"/>
    </location>
</feature>
<organism evidence="2 3">
    <name type="scientific">Pseudaquabacterium terrae</name>
    <dbReference type="NCBI Taxonomy" id="2732868"/>
    <lineage>
        <taxon>Bacteria</taxon>
        <taxon>Pseudomonadati</taxon>
        <taxon>Pseudomonadota</taxon>
        <taxon>Betaproteobacteria</taxon>
        <taxon>Burkholderiales</taxon>
        <taxon>Sphaerotilaceae</taxon>
        <taxon>Pseudaquabacterium</taxon>
    </lineage>
</organism>
<dbReference type="Proteomes" id="UP000737171">
    <property type="component" value="Unassembled WGS sequence"/>
</dbReference>
<name>A0ABX2ENI4_9BURK</name>
<keyword evidence="3" id="KW-1185">Reference proteome</keyword>
<comment type="caution">
    <text evidence="2">The sequence shown here is derived from an EMBL/GenBank/DDBJ whole genome shotgun (WGS) entry which is preliminary data.</text>
</comment>
<reference evidence="2 3" key="1">
    <citation type="submission" date="2020-05" db="EMBL/GenBank/DDBJ databases">
        <title>Aquincola sp. isolate from soil.</title>
        <authorList>
            <person name="Han J."/>
            <person name="Kim D.-U."/>
        </authorList>
    </citation>
    <scope>NUCLEOTIDE SEQUENCE [LARGE SCALE GENOMIC DNA]</scope>
    <source>
        <strain evidence="2 3">S2</strain>
    </source>
</reference>
<accession>A0ABX2ENI4</accession>
<dbReference type="EMBL" id="JABRWJ010000008">
    <property type="protein sequence ID" value="NRF70232.1"/>
    <property type="molecule type" value="Genomic_DNA"/>
</dbReference>
<evidence type="ECO:0000259" key="1">
    <source>
        <dbReference type="Pfam" id="PF10099"/>
    </source>
</evidence>
<evidence type="ECO:0000313" key="2">
    <source>
        <dbReference type="EMBL" id="NRF70232.1"/>
    </source>
</evidence>
<dbReference type="RefSeq" id="WP_173128828.1">
    <property type="nucleotide sequence ID" value="NZ_JABRWJ010000008.1"/>
</dbReference>
<dbReference type="InterPro" id="IPR051474">
    <property type="entry name" value="Anti-sigma-K/W_factor"/>
</dbReference>
<proteinExistence type="predicted"/>
<protein>
    <submittedName>
        <fullName evidence="2">Anti-sigma factor</fullName>
    </submittedName>
</protein>
<sequence>MNYLQPQRLDALARDYALGTMTGGARRRFERLLRDHAPVRGAVVTWSGRLAHLANSIPPKPPSDAVWNSLQQRLFPGEASKAERQPWWRAWFGANTWRGAAGGVLAGLALALVVVRQQPEWLGVEAHQEALPQSYVGLLSNAQGVPAVLASSRRQGRQLSVKLLQPLAIPEGRVAQLWALPKDGAPFPVGVVPAGVAQGKSVLLPLTDSSEKLFFTVPRLAVSLEPAPAKAGDKPSAEFLLSGPCVKLW</sequence>
<dbReference type="PANTHER" id="PTHR37461">
    <property type="entry name" value="ANTI-SIGMA-K FACTOR RSKA"/>
    <property type="match status" value="1"/>
</dbReference>
<gene>
    <name evidence="2" type="ORF">HLB44_24805</name>
</gene>
<dbReference type="PANTHER" id="PTHR37461:SF1">
    <property type="entry name" value="ANTI-SIGMA-K FACTOR RSKA"/>
    <property type="match status" value="1"/>
</dbReference>